<dbReference type="EMBL" id="JBGUBD010000017">
    <property type="protein sequence ID" value="MFA9480232.1"/>
    <property type="molecule type" value="Genomic_DNA"/>
</dbReference>
<reference evidence="4 5" key="1">
    <citation type="submission" date="2024-08" db="EMBL/GenBank/DDBJ databases">
        <title>Whole-genome sequencing of halo(alkali)philic microorganisms from hypersaline lakes.</title>
        <authorList>
            <person name="Sorokin D.Y."/>
            <person name="Merkel A.Y."/>
            <person name="Messina E."/>
            <person name="Yakimov M."/>
        </authorList>
    </citation>
    <scope>NUCLEOTIDE SEQUENCE [LARGE SCALE GENOMIC DNA]</scope>
    <source>
        <strain evidence="4 5">AB-hyl4</strain>
    </source>
</reference>
<dbReference type="PROSITE" id="PS52050">
    <property type="entry name" value="WYL"/>
    <property type="match status" value="1"/>
</dbReference>
<dbReference type="Pfam" id="PF08279">
    <property type="entry name" value="HTH_11"/>
    <property type="match status" value="1"/>
</dbReference>
<dbReference type="InterPro" id="IPR013196">
    <property type="entry name" value="HTH_11"/>
</dbReference>
<dbReference type="PANTHER" id="PTHR34580:SF1">
    <property type="entry name" value="PROTEIN PAFC"/>
    <property type="match status" value="1"/>
</dbReference>
<feature type="domain" description="WCX" evidence="3">
    <location>
        <begin position="259"/>
        <end position="335"/>
    </location>
</feature>
<proteinExistence type="predicted"/>
<dbReference type="InterPro" id="IPR051534">
    <property type="entry name" value="CBASS_pafABC_assoc_protein"/>
</dbReference>
<evidence type="ECO:0000259" key="1">
    <source>
        <dbReference type="Pfam" id="PF08279"/>
    </source>
</evidence>
<evidence type="ECO:0000313" key="4">
    <source>
        <dbReference type="EMBL" id="MFA9480232.1"/>
    </source>
</evidence>
<name>A0ABV4UAB1_9BACT</name>
<dbReference type="Pfam" id="PF13280">
    <property type="entry name" value="WYL"/>
    <property type="match status" value="1"/>
</dbReference>
<evidence type="ECO:0000259" key="3">
    <source>
        <dbReference type="Pfam" id="PF25583"/>
    </source>
</evidence>
<feature type="domain" description="WYL" evidence="2">
    <location>
        <begin position="189"/>
        <end position="229"/>
    </location>
</feature>
<sequence>MSADYSRIHRLLKILMLIQSGGTWTAERLAAECDVAVRTIYRDLKTLEGAGVPYFFDGEQKGYRVRRDFFMPPVELTLDESLALLALGEHVAGREQVPMTRAAERAIAKVRSQLPTAVQQEVEQLDGRVAIDLAAAGPHDGIADVYEQVRSAIADRRMLRCSYESIQSSLDGGTGGGGSGGAGGGGGDEVFEFRPYALLFAQRAWYAVGHHGGRGAVRQLKLNRFTAVERTGKPYEIPADFSLADHHGQAWRMIRGEPRCDVELHFDAAFAETVADTRWHSTQQVDWHDDGSITFRCQVDGLDEIVWWVLSMGPHCVVKQPVELADRVRSLAEAVVAKYAAVQQE</sequence>
<dbReference type="RefSeq" id="WP_425347156.1">
    <property type="nucleotide sequence ID" value="NZ_JBGUBD010000017.1"/>
</dbReference>
<dbReference type="InterPro" id="IPR036390">
    <property type="entry name" value="WH_DNA-bd_sf"/>
</dbReference>
<dbReference type="InterPro" id="IPR026881">
    <property type="entry name" value="WYL_dom"/>
</dbReference>
<organism evidence="4 5">
    <name type="scientific">Natronomicrosphaera hydrolytica</name>
    <dbReference type="NCBI Taxonomy" id="3242702"/>
    <lineage>
        <taxon>Bacteria</taxon>
        <taxon>Pseudomonadati</taxon>
        <taxon>Planctomycetota</taxon>
        <taxon>Phycisphaerae</taxon>
        <taxon>Phycisphaerales</taxon>
        <taxon>Phycisphaeraceae</taxon>
        <taxon>Natronomicrosphaera</taxon>
    </lineage>
</organism>
<dbReference type="InterPro" id="IPR036388">
    <property type="entry name" value="WH-like_DNA-bd_sf"/>
</dbReference>
<evidence type="ECO:0000259" key="2">
    <source>
        <dbReference type="Pfam" id="PF13280"/>
    </source>
</evidence>
<dbReference type="InterPro" id="IPR057727">
    <property type="entry name" value="WCX_dom"/>
</dbReference>
<dbReference type="PANTHER" id="PTHR34580">
    <property type="match status" value="1"/>
</dbReference>
<comment type="caution">
    <text evidence="4">The sequence shown here is derived from an EMBL/GenBank/DDBJ whole genome shotgun (WGS) entry which is preliminary data.</text>
</comment>
<dbReference type="Proteomes" id="UP001575105">
    <property type="component" value="Unassembled WGS sequence"/>
</dbReference>
<dbReference type="Pfam" id="PF25583">
    <property type="entry name" value="WCX"/>
    <property type="match status" value="1"/>
</dbReference>
<gene>
    <name evidence="4" type="ORF">ACERK3_18320</name>
</gene>
<dbReference type="Gene3D" id="1.10.10.10">
    <property type="entry name" value="Winged helix-like DNA-binding domain superfamily/Winged helix DNA-binding domain"/>
    <property type="match status" value="1"/>
</dbReference>
<dbReference type="SUPFAM" id="SSF46785">
    <property type="entry name" value="Winged helix' DNA-binding domain"/>
    <property type="match status" value="1"/>
</dbReference>
<evidence type="ECO:0000313" key="5">
    <source>
        <dbReference type="Proteomes" id="UP001575105"/>
    </source>
</evidence>
<keyword evidence="5" id="KW-1185">Reference proteome</keyword>
<feature type="domain" description="Helix-turn-helix type 11" evidence="1">
    <location>
        <begin position="10"/>
        <end position="64"/>
    </location>
</feature>
<protein>
    <submittedName>
        <fullName evidence="4">Helix-turn-helix transcriptional regulator</fullName>
    </submittedName>
</protein>
<accession>A0ABV4UAB1</accession>